<proteinExistence type="predicted"/>
<sequence length="380" mass="42315">MQHNAPEMLDTPEQPPNSTELIGPLRLSQGGHGSSPRLGDDEAAYMKNVDGPNVSENGGLSKSDTQREAPNTGQKRTRNSSPYLSDGIDELSRPPKRLGERRWIIPATASSTPGSISWQRFPTEIRLSILEALLQTGPSLASFATVSREWQTVIERHNFSRIKLTPGSRLAEFGSMVFRNRALVRYIWFCIELDAYDCSECEPQSRDPETWGFSDEDNVRIVNGFEALFSTLGTWEPRPSGEMLQLDISIHSPSDSEHWFKYLTFEPDLPPEECALPSAEQHSSITNSSSSNNNNNSSSSSSSNNDGSMEQQQHQQQRQQRRRRRQRQRQQQQQQQEPTLRHSLRPDVIKARDTLAAASAAAADAALASLRAAAAGSQAE</sequence>
<feature type="compositionally biased region" description="Low complexity" evidence="1">
    <location>
        <begin position="287"/>
        <end position="318"/>
    </location>
</feature>
<accession>A0A446BNN9</accession>
<dbReference type="GO" id="GO:0010468">
    <property type="term" value="P:regulation of gene expression"/>
    <property type="evidence" value="ECO:0007669"/>
    <property type="project" value="TreeGrafter"/>
</dbReference>
<dbReference type="AlphaFoldDB" id="A0A446BNN9"/>
<feature type="region of interest" description="Disordered" evidence="1">
    <location>
        <begin position="1"/>
        <end position="95"/>
    </location>
</feature>
<organism evidence="2 3">
    <name type="scientific">Thermothielavioides terrestris</name>
    <dbReference type="NCBI Taxonomy" id="2587410"/>
    <lineage>
        <taxon>Eukaryota</taxon>
        <taxon>Fungi</taxon>
        <taxon>Dikarya</taxon>
        <taxon>Ascomycota</taxon>
        <taxon>Pezizomycotina</taxon>
        <taxon>Sordariomycetes</taxon>
        <taxon>Sordariomycetidae</taxon>
        <taxon>Sordariales</taxon>
        <taxon>Chaetomiaceae</taxon>
        <taxon>Thermothielavioides</taxon>
    </lineage>
</organism>
<evidence type="ECO:0000313" key="2">
    <source>
        <dbReference type="EMBL" id="SPQ24115.1"/>
    </source>
</evidence>
<gene>
    <name evidence="2" type="ORF">TT172_LOCUS6534</name>
</gene>
<dbReference type="PANTHER" id="PTHR14312:SF1">
    <property type="entry name" value="BASIC-LEUCINE ZIPPER TRANSCRIPTION FACTOR A"/>
    <property type="match status" value="1"/>
</dbReference>
<feature type="region of interest" description="Disordered" evidence="1">
    <location>
        <begin position="271"/>
        <end position="348"/>
    </location>
</feature>
<dbReference type="EMBL" id="OUUZ01000012">
    <property type="protein sequence ID" value="SPQ24115.1"/>
    <property type="molecule type" value="Genomic_DNA"/>
</dbReference>
<dbReference type="GO" id="GO:0043565">
    <property type="term" value="F:sequence-specific DNA binding"/>
    <property type="evidence" value="ECO:0007669"/>
    <property type="project" value="TreeGrafter"/>
</dbReference>
<reference evidence="2 3" key="1">
    <citation type="submission" date="2018-04" db="EMBL/GenBank/DDBJ databases">
        <authorList>
            <person name="Huttner S."/>
            <person name="Dainat J."/>
        </authorList>
    </citation>
    <scope>NUCLEOTIDE SEQUENCE [LARGE SCALE GENOMIC DNA]</scope>
</reference>
<evidence type="ECO:0000256" key="1">
    <source>
        <dbReference type="SAM" id="MobiDB-lite"/>
    </source>
</evidence>
<dbReference type="Proteomes" id="UP000289323">
    <property type="component" value="Unassembled WGS sequence"/>
</dbReference>
<dbReference type="PANTHER" id="PTHR14312">
    <property type="entry name" value="CREB/ATF BZIP TRANSCRIPTION FACTOR"/>
    <property type="match status" value="1"/>
</dbReference>
<evidence type="ECO:0000313" key="3">
    <source>
        <dbReference type="Proteomes" id="UP000289323"/>
    </source>
</evidence>
<dbReference type="GO" id="GO:0005634">
    <property type="term" value="C:nucleus"/>
    <property type="evidence" value="ECO:0007669"/>
    <property type="project" value="TreeGrafter"/>
</dbReference>
<protein>
    <submittedName>
        <fullName evidence="2">E7ab612f-d148-4bd1-8e09-6e5908cda157</fullName>
    </submittedName>
</protein>
<name>A0A446BNN9_9PEZI</name>
<feature type="compositionally biased region" description="Polar residues" evidence="1">
    <location>
        <begin position="54"/>
        <end position="83"/>
    </location>
</feature>
<feature type="compositionally biased region" description="Basic residues" evidence="1">
    <location>
        <begin position="319"/>
        <end position="328"/>
    </location>
</feature>